<dbReference type="PANTHER" id="PTHR10909:SF250">
    <property type="entry name" value="PEROXISOMAL ACYL-COENZYME A OXIDASE 1"/>
    <property type="match status" value="1"/>
</dbReference>
<keyword evidence="5" id="KW-0597">Phosphoprotein</keyword>
<evidence type="ECO:0000256" key="22">
    <source>
        <dbReference type="PIRSR" id="PIRSR000168-1"/>
    </source>
</evidence>
<dbReference type="Pfam" id="PF22924">
    <property type="entry name" value="ACOX_C_alpha1"/>
    <property type="match status" value="1"/>
</dbReference>
<feature type="active site" description="Proton acceptor" evidence="22">
    <location>
        <position position="408"/>
    </location>
</feature>
<dbReference type="Pfam" id="PF01756">
    <property type="entry name" value="ACOX"/>
    <property type="match status" value="1"/>
</dbReference>
<evidence type="ECO:0000259" key="25">
    <source>
        <dbReference type="Pfam" id="PF14749"/>
    </source>
</evidence>
<reference evidence="27" key="3">
    <citation type="submission" date="2025-09" db="UniProtKB">
        <authorList>
            <consortium name="Ensembl"/>
        </authorList>
    </citation>
    <scope>IDENTIFICATION</scope>
</reference>
<dbReference type="GO" id="GO:0055088">
    <property type="term" value="P:lipid homeostasis"/>
    <property type="evidence" value="ECO:0007669"/>
    <property type="project" value="TreeGrafter"/>
</dbReference>
<evidence type="ECO:0000256" key="14">
    <source>
        <dbReference type="ARBA" id="ARBA00036399"/>
    </source>
</evidence>
<comment type="catalytic activity">
    <reaction evidence="20">
        <text>tetradecanoyl-CoA + O2 = (2E)-tetradecenoyl-CoA + H2O2</text>
        <dbReference type="Rhea" id="RHEA:40183"/>
        <dbReference type="ChEBI" id="CHEBI:15379"/>
        <dbReference type="ChEBI" id="CHEBI:16240"/>
        <dbReference type="ChEBI" id="CHEBI:57385"/>
        <dbReference type="ChEBI" id="CHEBI:61405"/>
    </reaction>
    <physiologicalReaction direction="left-to-right" evidence="20">
        <dbReference type="Rhea" id="RHEA:40184"/>
    </physiologicalReaction>
</comment>
<comment type="catalytic activity">
    <reaction evidence="16">
        <text>glutaryl-CoA + O2 = (2E)-glutaconyl-CoA + H2O2</text>
        <dbReference type="Rhea" id="RHEA:40315"/>
        <dbReference type="ChEBI" id="CHEBI:15379"/>
        <dbReference type="ChEBI" id="CHEBI:16240"/>
        <dbReference type="ChEBI" id="CHEBI:57353"/>
        <dbReference type="ChEBI" id="CHEBI:57378"/>
    </reaction>
    <physiologicalReaction direction="left-to-right" evidence="16">
        <dbReference type="Rhea" id="RHEA:40316"/>
    </physiologicalReaction>
</comment>
<evidence type="ECO:0000256" key="19">
    <source>
        <dbReference type="ARBA" id="ARBA00048450"/>
    </source>
</evidence>
<feature type="domain" description="Acyl-CoA oxidase C-alpha1" evidence="26">
    <location>
        <begin position="262"/>
        <end position="423"/>
    </location>
</feature>
<dbReference type="SUPFAM" id="SSF56645">
    <property type="entry name" value="Acyl-CoA dehydrogenase NM domain-like"/>
    <property type="match status" value="1"/>
</dbReference>
<evidence type="ECO:0000256" key="3">
    <source>
        <dbReference type="ARBA" id="ARBA00004846"/>
    </source>
</evidence>
<dbReference type="FunFam" id="1.20.140.10:FF:000007">
    <property type="entry name" value="Acyl-coenzyme A oxidase"/>
    <property type="match status" value="1"/>
</dbReference>
<keyword evidence="6 21" id="KW-0285">Flavoprotein</keyword>
<feature type="binding site" evidence="23">
    <location>
        <position position="165"/>
    </location>
    <ligand>
        <name>FAD</name>
        <dbReference type="ChEBI" id="CHEBI:57692"/>
    </ligand>
</feature>
<keyword evidence="28" id="KW-1185">Reference proteome</keyword>
<dbReference type="InterPro" id="IPR037069">
    <property type="entry name" value="AcylCoA_DH/ox_N_sf"/>
</dbReference>
<evidence type="ECO:0000256" key="8">
    <source>
        <dbReference type="ARBA" id="ARBA00022832"/>
    </source>
</evidence>
<evidence type="ECO:0000256" key="18">
    <source>
        <dbReference type="ARBA" id="ARBA00048334"/>
    </source>
</evidence>
<evidence type="ECO:0000256" key="6">
    <source>
        <dbReference type="ARBA" id="ARBA00022630"/>
    </source>
</evidence>
<accession>A0AAX7VY48</accession>
<feature type="binding site" evidence="23">
    <location>
        <position position="126"/>
    </location>
    <ligand>
        <name>FAD</name>
        <dbReference type="ChEBI" id="CHEBI:57692"/>
    </ligand>
</feature>
<dbReference type="AlphaFoldDB" id="A0AAX7VY48"/>
<comment type="similarity">
    <text evidence="4 21">Belongs to the acyl-CoA oxidase family.</text>
</comment>
<evidence type="ECO:0000313" key="27">
    <source>
        <dbReference type="Ensembl" id="ENSACLP00000080951.1"/>
    </source>
</evidence>
<dbReference type="Gene3D" id="1.20.140.10">
    <property type="entry name" value="Butyryl-CoA Dehydrogenase, subunit A, domain 3"/>
    <property type="match status" value="2"/>
</dbReference>
<dbReference type="PANTHER" id="PTHR10909">
    <property type="entry name" value="ELECTRON TRANSPORT OXIDOREDUCTASE"/>
    <property type="match status" value="1"/>
</dbReference>
<evidence type="ECO:0000256" key="13">
    <source>
        <dbReference type="ARBA" id="ARBA00036338"/>
    </source>
</evidence>
<evidence type="ECO:0000256" key="1">
    <source>
        <dbReference type="ARBA" id="ARBA00001974"/>
    </source>
</evidence>
<sequence length="649" mass="73370">MNPDIVKERKNATFDVEKLTFILDGGPEKTRRRREIESLVFSDPDFKEEDPNFLSRSERYDQAVRKSAQMILKLREYGIADPEEIYHYKSLLNFTETNYHLCDSQQKKKWLPLTESFQIIGTYAQTEMGHGTHLRGLETTATYDPATQEFVLNSPTVSSIKWWPGGLGKTSNHAIVLAQLYTLGNCHGLHAFIVPIRDMNTHLPLPGIVVGDIGPKFGFNEVDNGFLKLENVRIPRENMLMKYAKVEPDGTYVKPPSTKLTYGTMVFIRSMIVAESARALAKSSTIAIRYSAVRHQSEIRPGEPEPQILDYQTQQYKLFPLLATAYAFTFVGQYMRQTYHRITEDINQGDFSEMPELHALSAGLKAFTSWEATSAIEVCRMSCGGHGYSRSSALPDIYVEFTPTCTYEGENTVMMLQTARYLVKSYKQAKAGQQLSGIVSYLNEADVRRVQPQPVAARPTVVDINDLTSLTEVYKLRAAILVELAAKSIQQELQRRKSQEDAWNNSAIDLVRASNAHCHYVVVKLFTDKLGEVADTAVHSVLSTLALLYTLYGITKNSGDFLQVSKIIIVPQVMQISSRIKELLAQLRPNAVALADAFDIHDKKLNSVLGRYDGNVYEHMFEWARKSPLNATEVHESFHKYLKPLRSKL</sequence>
<evidence type="ECO:0000256" key="20">
    <source>
        <dbReference type="ARBA" id="ARBA00048946"/>
    </source>
</evidence>
<comment type="pathway">
    <text evidence="3">Lipid metabolism; peroxisomal fatty acid beta-oxidation.</text>
</comment>
<gene>
    <name evidence="27" type="primary">ACOX1</name>
</gene>
<evidence type="ECO:0000256" key="7">
    <source>
        <dbReference type="ARBA" id="ARBA00022827"/>
    </source>
</evidence>
<evidence type="ECO:0000259" key="24">
    <source>
        <dbReference type="Pfam" id="PF01756"/>
    </source>
</evidence>
<dbReference type="InterPro" id="IPR002655">
    <property type="entry name" value="Acyl-CoA_oxidase_C"/>
</dbReference>
<organism evidence="27 28">
    <name type="scientific">Astatotilapia calliptera</name>
    <name type="common">Eastern happy</name>
    <name type="synonym">Chromis callipterus</name>
    <dbReference type="NCBI Taxonomy" id="8154"/>
    <lineage>
        <taxon>Eukaryota</taxon>
        <taxon>Metazoa</taxon>
        <taxon>Chordata</taxon>
        <taxon>Craniata</taxon>
        <taxon>Vertebrata</taxon>
        <taxon>Euteleostomi</taxon>
        <taxon>Actinopterygii</taxon>
        <taxon>Neopterygii</taxon>
        <taxon>Teleostei</taxon>
        <taxon>Neoteleostei</taxon>
        <taxon>Acanthomorphata</taxon>
        <taxon>Ovalentaria</taxon>
        <taxon>Cichlomorphae</taxon>
        <taxon>Cichliformes</taxon>
        <taxon>Cichlidae</taxon>
        <taxon>African cichlids</taxon>
        <taxon>Pseudocrenilabrinae</taxon>
        <taxon>Haplochromini</taxon>
        <taxon>Astatotilapia</taxon>
    </lineage>
</organism>
<comment type="catalytic activity">
    <reaction evidence="18">
        <text>octanoyl-CoA + O2 = (2E)-octenoyl-CoA + H2O2</text>
        <dbReference type="Rhea" id="RHEA:40175"/>
        <dbReference type="ChEBI" id="CHEBI:15379"/>
        <dbReference type="ChEBI" id="CHEBI:16240"/>
        <dbReference type="ChEBI" id="CHEBI:57386"/>
        <dbReference type="ChEBI" id="CHEBI:62242"/>
    </reaction>
    <physiologicalReaction direction="left-to-right" evidence="18">
        <dbReference type="Rhea" id="RHEA:40176"/>
    </physiologicalReaction>
</comment>
<evidence type="ECO:0000256" key="10">
    <source>
        <dbReference type="ARBA" id="ARBA00023098"/>
    </source>
</evidence>
<dbReference type="FunFam" id="2.40.110.10:FF:000003">
    <property type="entry name" value="Acyl-coenzyme A oxidase"/>
    <property type="match status" value="1"/>
</dbReference>
<evidence type="ECO:0000256" key="12">
    <source>
        <dbReference type="ARBA" id="ARBA00036151"/>
    </source>
</evidence>
<evidence type="ECO:0000256" key="23">
    <source>
        <dbReference type="PIRSR" id="PIRSR000168-2"/>
    </source>
</evidence>
<dbReference type="GO" id="GO:0003997">
    <property type="term" value="F:acyl-CoA oxidase activity"/>
    <property type="evidence" value="ECO:0007669"/>
    <property type="project" value="InterPro"/>
</dbReference>
<evidence type="ECO:0000256" key="5">
    <source>
        <dbReference type="ARBA" id="ARBA00022553"/>
    </source>
</evidence>
<dbReference type="InterPro" id="IPR055060">
    <property type="entry name" value="ACOX_C_alpha1"/>
</dbReference>
<comment type="catalytic activity">
    <reaction evidence="12">
        <text>decanoyl-CoA + O2 = (2E)-decenoyl-CoA + H2O2</text>
        <dbReference type="Rhea" id="RHEA:40179"/>
        <dbReference type="ChEBI" id="CHEBI:15379"/>
        <dbReference type="ChEBI" id="CHEBI:16240"/>
        <dbReference type="ChEBI" id="CHEBI:61406"/>
        <dbReference type="ChEBI" id="CHEBI:61430"/>
    </reaction>
    <physiologicalReaction direction="left-to-right" evidence="12">
        <dbReference type="Rhea" id="RHEA:40180"/>
    </physiologicalReaction>
</comment>
<reference evidence="27" key="1">
    <citation type="submission" date="2018-05" db="EMBL/GenBank/DDBJ databases">
        <authorList>
            <person name="Datahose"/>
        </authorList>
    </citation>
    <scope>NUCLEOTIDE SEQUENCE</scope>
</reference>
<comment type="catalytic activity">
    <reaction evidence="15">
        <text>(5Z,8Z,11Z,14Z,17Z)-eicosapentaenoyl-CoA + O2 = (2E,5Z,8Z,11Z,14Z,17Z)-eicosahexaenoyl-CoA + H2O2</text>
        <dbReference type="Rhea" id="RHEA:69643"/>
        <dbReference type="ChEBI" id="CHEBI:15379"/>
        <dbReference type="ChEBI" id="CHEBI:16240"/>
        <dbReference type="ChEBI" id="CHEBI:73862"/>
        <dbReference type="ChEBI" id="CHEBI:187901"/>
    </reaction>
    <physiologicalReaction direction="left-to-right" evidence="15">
        <dbReference type="Rhea" id="RHEA:69644"/>
    </physiologicalReaction>
</comment>
<keyword evidence="8" id="KW-0276">Fatty acid metabolism</keyword>
<keyword evidence="11" id="KW-0576">Peroxisome</keyword>
<feature type="domain" description="Acyl-coenzyme A oxidase N-terminal" evidence="25">
    <location>
        <begin position="15"/>
        <end position="120"/>
    </location>
</feature>
<dbReference type="Gene3D" id="1.10.540.10">
    <property type="entry name" value="Acyl-CoA dehydrogenase/oxidase, N-terminal domain"/>
    <property type="match status" value="1"/>
</dbReference>
<proteinExistence type="inferred from homology"/>
<dbReference type="GeneTree" id="ENSGT00940000157287"/>
<dbReference type="CDD" id="cd01150">
    <property type="entry name" value="AXO"/>
    <property type="match status" value="1"/>
</dbReference>
<dbReference type="FunFam" id="1.10.540.10:FF:000006">
    <property type="entry name" value="Acyl-coenzyme A oxidase"/>
    <property type="match status" value="1"/>
</dbReference>
<evidence type="ECO:0000259" key="26">
    <source>
        <dbReference type="Pfam" id="PF22924"/>
    </source>
</evidence>
<evidence type="ECO:0000256" key="21">
    <source>
        <dbReference type="PIRNR" id="PIRNR000168"/>
    </source>
</evidence>
<comment type="catalytic activity">
    <reaction evidence="13">
        <text>(6Z,9Z,12Z,15Z,18Z,21Z)-tetracosahexaenoyl-CoA + O2 = (2E,6Z,9Z,12Z,15Z,18Z,21Z)-tetracosaheptaenoyl-CoA + H2O2</text>
        <dbReference type="Rhea" id="RHEA:39119"/>
        <dbReference type="ChEBI" id="CHEBI:15379"/>
        <dbReference type="ChEBI" id="CHEBI:16240"/>
        <dbReference type="ChEBI" id="CHEBI:74086"/>
        <dbReference type="ChEBI" id="CHEBI:76360"/>
    </reaction>
    <physiologicalReaction direction="left-to-right" evidence="13">
        <dbReference type="Rhea" id="RHEA:39120"/>
    </physiologicalReaction>
</comment>
<comment type="catalytic activity">
    <reaction evidence="17">
        <text>dodecanoyl-CoA + O2 = (2E)-dodecenoyl-CoA + H2O2</text>
        <dbReference type="Rhea" id="RHEA:40171"/>
        <dbReference type="ChEBI" id="CHEBI:15379"/>
        <dbReference type="ChEBI" id="CHEBI:16240"/>
        <dbReference type="ChEBI" id="CHEBI:57330"/>
        <dbReference type="ChEBI" id="CHEBI:57375"/>
    </reaction>
    <physiologicalReaction direction="left-to-right" evidence="17">
        <dbReference type="Rhea" id="RHEA:40172"/>
    </physiologicalReaction>
</comment>
<name>A0AAX7VY48_ASTCA</name>
<dbReference type="InterPro" id="IPR012258">
    <property type="entry name" value="Acyl-CoA_oxidase"/>
</dbReference>
<dbReference type="GO" id="GO:0005504">
    <property type="term" value="F:fatty acid binding"/>
    <property type="evidence" value="ECO:0007669"/>
    <property type="project" value="InterPro"/>
</dbReference>
<dbReference type="PIRSF" id="PIRSF000168">
    <property type="entry name" value="Acyl-CoA_oxidase"/>
    <property type="match status" value="1"/>
</dbReference>
<dbReference type="InterPro" id="IPR036250">
    <property type="entry name" value="AcylCo_DH-like_C"/>
</dbReference>
<dbReference type="InterPro" id="IPR009100">
    <property type="entry name" value="AcylCoA_DH/oxidase_NM_dom_sf"/>
</dbReference>
<protein>
    <recommendedName>
        <fullName evidence="21">Acyl-coenzyme A oxidase</fullName>
    </recommendedName>
</protein>
<evidence type="ECO:0000256" key="16">
    <source>
        <dbReference type="ARBA" id="ARBA00036750"/>
    </source>
</evidence>
<evidence type="ECO:0000256" key="9">
    <source>
        <dbReference type="ARBA" id="ARBA00023002"/>
    </source>
</evidence>
<comment type="catalytic activity">
    <reaction evidence="19">
        <text>octadecanoyl-CoA + O2 = (2E)-octadecenoyl-CoA + H2O2</text>
        <dbReference type="Rhea" id="RHEA:38971"/>
        <dbReference type="ChEBI" id="CHEBI:15379"/>
        <dbReference type="ChEBI" id="CHEBI:16240"/>
        <dbReference type="ChEBI" id="CHEBI:57394"/>
        <dbReference type="ChEBI" id="CHEBI:71412"/>
    </reaction>
    <physiologicalReaction direction="left-to-right" evidence="19">
        <dbReference type="Rhea" id="RHEA:38972"/>
    </physiologicalReaction>
</comment>
<comment type="subcellular location">
    <subcellularLocation>
        <location evidence="2">Peroxisome</location>
    </subcellularLocation>
</comment>
<dbReference type="Pfam" id="PF14749">
    <property type="entry name" value="Acyl-CoA_ox_N"/>
    <property type="match status" value="1"/>
</dbReference>
<dbReference type="GO" id="GO:0000038">
    <property type="term" value="P:very long-chain fatty acid metabolic process"/>
    <property type="evidence" value="ECO:0007669"/>
    <property type="project" value="TreeGrafter"/>
</dbReference>
<feature type="domain" description="Acyl-CoA oxidase C-terminal" evidence="24">
    <location>
        <begin position="466"/>
        <end position="645"/>
    </location>
</feature>
<evidence type="ECO:0000256" key="15">
    <source>
        <dbReference type="ARBA" id="ARBA00036444"/>
    </source>
</evidence>
<comment type="catalytic activity">
    <reaction evidence="14">
        <text>hexanoyl-CoA + O2 = (2E)-hexenoyl-CoA + H2O2</text>
        <dbReference type="Rhea" id="RHEA:40311"/>
        <dbReference type="ChEBI" id="CHEBI:15379"/>
        <dbReference type="ChEBI" id="CHEBI:16240"/>
        <dbReference type="ChEBI" id="CHEBI:62077"/>
        <dbReference type="ChEBI" id="CHEBI:62620"/>
    </reaction>
    <physiologicalReaction direction="left-to-right" evidence="14">
        <dbReference type="Rhea" id="RHEA:40312"/>
    </physiologicalReaction>
</comment>
<evidence type="ECO:0000313" key="28">
    <source>
        <dbReference type="Proteomes" id="UP000265100"/>
    </source>
</evidence>
<dbReference type="FunFam" id="1.20.140.10:FF:000005">
    <property type="entry name" value="Acyl-coenzyme A oxidase"/>
    <property type="match status" value="1"/>
</dbReference>
<evidence type="ECO:0000256" key="4">
    <source>
        <dbReference type="ARBA" id="ARBA00006288"/>
    </source>
</evidence>
<dbReference type="GO" id="GO:0033540">
    <property type="term" value="P:fatty acid beta-oxidation using acyl-CoA oxidase"/>
    <property type="evidence" value="ECO:0007669"/>
    <property type="project" value="InterPro"/>
</dbReference>
<comment type="cofactor">
    <cofactor evidence="1">
        <name>FAD</name>
        <dbReference type="ChEBI" id="CHEBI:57692"/>
    </cofactor>
</comment>
<dbReference type="InterPro" id="IPR046373">
    <property type="entry name" value="Acyl-CoA_Oxase/DH_mid-dom_sf"/>
</dbReference>
<dbReference type="InterPro" id="IPR029320">
    <property type="entry name" value="Acyl-CoA_ox_N"/>
</dbReference>
<keyword evidence="7 21" id="KW-0274">FAD</keyword>
<reference evidence="27" key="2">
    <citation type="submission" date="2025-08" db="UniProtKB">
        <authorList>
            <consortium name="Ensembl"/>
        </authorList>
    </citation>
    <scope>IDENTIFICATION</scope>
</reference>
<evidence type="ECO:0000256" key="17">
    <source>
        <dbReference type="ARBA" id="ARBA00036791"/>
    </source>
</evidence>
<dbReference type="InterPro" id="IPR034171">
    <property type="entry name" value="ACO"/>
</dbReference>
<dbReference type="GO" id="GO:0071949">
    <property type="term" value="F:FAD binding"/>
    <property type="evidence" value="ECO:0007669"/>
    <property type="project" value="InterPro"/>
</dbReference>
<dbReference type="SUPFAM" id="SSF47203">
    <property type="entry name" value="Acyl-CoA dehydrogenase C-terminal domain-like"/>
    <property type="match status" value="2"/>
</dbReference>
<dbReference type="Proteomes" id="UP000265100">
    <property type="component" value="Chromosome 6"/>
</dbReference>
<dbReference type="Gene3D" id="2.40.110.10">
    <property type="entry name" value="Butyryl-CoA Dehydrogenase, subunit A, domain 2"/>
    <property type="match status" value="1"/>
</dbReference>
<evidence type="ECO:0000256" key="2">
    <source>
        <dbReference type="ARBA" id="ARBA00004275"/>
    </source>
</evidence>
<keyword evidence="9" id="KW-0560">Oxidoreductase</keyword>
<dbReference type="Ensembl" id="ENSACLT00000048912.1">
    <property type="protein sequence ID" value="ENSACLP00000080951.1"/>
    <property type="gene ID" value="ENSACLG00000003234.2"/>
</dbReference>
<dbReference type="GO" id="GO:0005777">
    <property type="term" value="C:peroxisome"/>
    <property type="evidence" value="ECO:0007669"/>
    <property type="project" value="UniProtKB-SubCell"/>
</dbReference>
<evidence type="ECO:0000256" key="11">
    <source>
        <dbReference type="ARBA" id="ARBA00023140"/>
    </source>
</evidence>
<keyword evidence="10" id="KW-0443">Lipid metabolism</keyword>